<organism evidence="1 2">
    <name type="scientific">Colletotrichum higginsianum (strain IMI 349063)</name>
    <name type="common">Crucifer anthracnose fungus</name>
    <dbReference type="NCBI Taxonomy" id="759273"/>
    <lineage>
        <taxon>Eukaryota</taxon>
        <taxon>Fungi</taxon>
        <taxon>Dikarya</taxon>
        <taxon>Ascomycota</taxon>
        <taxon>Pezizomycotina</taxon>
        <taxon>Sordariomycetes</taxon>
        <taxon>Hypocreomycetidae</taxon>
        <taxon>Glomerellales</taxon>
        <taxon>Glomerellaceae</taxon>
        <taxon>Colletotrichum</taxon>
        <taxon>Colletotrichum destructivum species complex</taxon>
    </lineage>
</organism>
<evidence type="ECO:0000313" key="2">
    <source>
        <dbReference type="Proteomes" id="UP000007174"/>
    </source>
</evidence>
<reference evidence="2" key="1">
    <citation type="journal article" date="2012" name="Nat. Genet.">
        <title>Lifestyle transitions in plant pathogenic Colletotrichum fungi deciphered by genome and transcriptome analyses.</title>
        <authorList>
            <person name="O'Connell R.J."/>
            <person name="Thon M.R."/>
            <person name="Hacquard S."/>
            <person name="Amyotte S.G."/>
            <person name="Kleemann J."/>
            <person name="Torres M.F."/>
            <person name="Damm U."/>
            <person name="Buiate E.A."/>
            <person name="Epstein L."/>
            <person name="Alkan N."/>
            <person name="Altmueller J."/>
            <person name="Alvarado-Balderrama L."/>
            <person name="Bauser C.A."/>
            <person name="Becker C."/>
            <person name="Birren B.W."/>
            <person name="Chen Z."/>
            <person name="Choi J."/>
            <person name="Crouch J.A."/>
            <person name="Duvick J.P."/>
            <person name="Farman M.A."/>
            <person name="Gan P."/>
            <person name="Heiman D."/>
            <person name="Henrissat B."/>
            <person name="Howard R.J."/>
            <person name="Kabbage M."/>
            <person name="Koch C."/>
            <person name="Kracher B."/>
            <person name="Kubo Y."/>
            <person name="Law A.D."/>
            <person name="Lebrun M.-H."/>
            <person name="Lee Y.-H."/>
            <person name="Miyara I."/>
            <person name="Moore N."/>
            <person name="Neumann U."/>
            <person name="Nordstroem K."/>
            <person name="Panaccione D.G."/>
            <person name="Panstruga R."/>
            <person name="Place M."/>
            <person name="Proctor R.H."/>
            <person name="Prusky D."/>
            <person name="Rech G."/>
            <person name="Reinhardt R."/>
            <person name="Rollins J.A."/>
            <person name="Rounsley S."/>
            <person name="Schardl C.L."/>
            <person name="Schwartz D.C."/>
            <person name="Shenoy N."/>
            <person name="Shirasu K."/>
            <person name="Sikhakolli U.R."/>
            <person name="Stueber K."/>
            <person name="Sukno S.A."/>
            <person name="Sweigard J.A."/>
            <person name="Takano Y."/>
            <person name="Takahara H."/>
            <person name="Trail F."/>
            <person name="van der Does H.C."/>
            <person name="Voll L.M."/>
            <person name="Will I."/>
            <person name="Young S."/>
            <person name="Zeng Q."/>
            <person name="Zhang J."/>
            <person name="Zhou S."/>
            <person name="Dickman M.B."/>
            <person name="Schulze-Lefert P."/>
            <person name="Ver Loren van Themaat E."/>
            <person name="Ma L.-J."/>
            <person name="Vaillancourt L.J."/>
        </authorList>
    </citation>
    <scope>NUCLEOTIDE SEQUENCE [LARGE SCALE GENOMIC DNA]</scope>
    <source>
        <strain evidence="2">IMI 349063</strain>
    </source>
</reference>
<accession>H1VHK9</accession>
<protein>
    <submittedName>
        <fullName evidence="1">Uncharacterized protein</fullName>
    </submittedName>
</protein>
<sequence length="78" mass="8887">MMMAMMITKRKACCSRFSMRLRTKSKHTTLFRARRSLGKRKSRKEDEGARNSALVEVGRRVPVFSTHGFCLVPCPGPV</sequence>
<gene>
    <name evidence="1" type="ORF">CH063_10475</name>
</gene>
<dbReference type="AlphaFoldDB" id="H1VHK9"/>
<dbReference type="EMBL" id="CACQ02003650">
    <property type="protein sequence ID" value="CCF39712.1"/>
    <property type="molecule type" value="Genomic_DNA"/>
</dbReference>
<name>H1VHK9_COLHI</name>
<evidence type="ECO:0000313" key="1">
    <source>
        <dbReference type="EMBL" id="CCF39712.1"/>
    </source>
</evidence>
<proteinExistence type="predicted"/>
<dbReference type="HOGENOM" id="CLU_2621906_0_0_1"/>
<dbReference type="Proteomes" id="UP000007174">
    <property type="component" value="Unassembled WGS sequence"/>
</dbReference>